<sequence length="128" mass="14532">LLKCDTVVDGRESNEIKRARAATSIEESGSQKKHDWLRRWTCEAESSSTDEEDVSDYLDQEEDLITSSKLATYETGVKVLAERTRKWCTFSDRMDTGYACDGKVRRCCSKCFLCAALIILFKTTEIAL</sequence>
<feature type="non-terminal residue" evidence="1">
    <location>
        <position position="1"/>
    </location>
</feature>
<comment type="caution">
    <text evidence="1">The sequence shown here is derived from an EMBL/GenBank/DDBJ whole genome shotgun (WGS) entry which is preliminary data.</text>
</comment>
<evidence type="ECO:0000313" key="1">
    <source>
        <dbReference type="EMBL" id="KRY16002.1"/>
    </source>
</evidence>
<dbReference type="Proteomes" id="UP000054783">
    <property type="component" value="Unassembled WGS sequence"/>
</dbReference>
<accession>A0A0V0ZUB4</accession>
<dbReference type="AlphaFoldDB" id="A0A0V0ZUB4"/>
<organism evidence="1 2">
    <name type="scientific">Trichinella patagoniensis</name>
    <dbReference type="NCBI Taxonomy" id="990121"/>
    <lineage>
        <taxon>Eukaryota</taxon>
        <taxon>Metazoa</taxon>
        <taxon>Ecdysozoa</taxon>
        <taxon>Nematoda</taxon>
        <taxon>Enoplea</taxon>
        <taxon>Dorylaimia</taxon>
        <taxon>Trichinellida</taxon>
        <taxon>Trichinellidae</taxon>
        <taxon>Trichinella</taxon>
    </lineage>
</organism>
<name>A0A0V0ZUB4_9BILA</name>
<reference evidence="1 2" key="1">
    <citation type="submission" date="2015-01" db="EMBL/GenBank/DDBJ databases">
        <title>Evolution of Trichinella species and genotypes.</title>
        <authorList>
            <person name="Korhonen P.K."/>
            <person name="Edoardo P."/>
            <person name="Giuseppe L.R."/>
            <person name="Gasser R.B."/>
        </authorList>
    </citation>
    <scope>NUCLEOTIDE SEQUENCE [LARGE SCALE GENOMIC DNA]</scope>
    <source>
        <strain evidence="1">ISS2496</strain>
    </source>
</reference>
<protein>
    <submittedName>
        <fullName evidence="1">Uncharacterized protein</fullName>
    </submittedName>
</protein>
<evidence type="ECO:0000313" key="2">
    <source>
        <dbReference type="Proteomes" id="UP000054783"/>
    </source>
</evidence>
<dbReference type="EMBL" id="JYDQ01000085">
    <property type="protein sequence ID" value="KRY16002.1"/>
    <property type="molecule type" value="Genomic_DNA"/>
</dbReference>
<keyword evidence="2" id="KW-1185">Reference proteome</keyword>
<proteinExistence type="predicted"/>
<gene>
    <name evidence="1" type="ORF">T12_16237</name>
</gene>